<gene>
    <name evidence="1" type="ORF">GCM10017056_16320</name>
</gene>
<reference evidence="1" key="2">
    <citation type="submission" date="2020-09" db="EMBL/GenBank/DDBJ databases">
        <authorList>
            <person name="Sun Q."/>
            <person name="Kim S."/>
        </authorList>
    </citation>
    <scope>NUCLEOTIDE SEQUENCE</scope>
    <source>
        <strain evidence="1">KCTC 42650</strain>
    </source>
</reference>
<comment type="caution">
    <text evidence="1">The sequence shown here is derived from an EMBL/GenBank/DDBJ whole genome shotgun (WGS) entry which is preliminary data.</text>
</comment>
<sequence>MTSIFVEDSAAANTLAEKLQRRRDGMVAAGETINTWMLATNPVTGNKLDDDDFFDDLWDKLEKNAGATPSNKYTFIFDDTAIAAPLSKPAGKYIYQAPHGGVLTDHRLKVECREDKITPGVSKDMRIPIPEERPIDLLSGYVSRLADDLAHLMGGAVTDEAKKYLLATIFLNRCQ</sequence>
<protein>
    <submittedName>
        <fullName evidence="1">Uncharacterized protein</fullName>
    </submittedName>
</protein>
<evidence type="ECO:0000313" key="1">
    <source>
        <dbReference type="EMBL" id="GHF45424.1"/>
    </source>
</evidence>
<dbReference type="RefSeq" id="WP_189679572.1">
    <property type="nucleotide sequence ID" value="NZ_BNCJ01000003.1"/>
</dbReference>
<keyword evidence="2" id="KW-1185">Reference proteome</keyword>
<organism evidence="1 2">
    <name type="scientific">Seohaeicola zhoushanensis</name>
    <dbReference type="NCBI Taxonomy" id="1569283"/>
    <lineage>
        <taxon>Bacteria</taxon>
        <taxon>Pseudomonadati</taxon>
        <taxon>Pseudomonadota</taxon>
        <taxon>Alphaproteobacteria</taxon>
        <taxon>Rhodobacterales</taxon>
        <taxon>Roseobacteraceae</taxon>
        <taxon>Seohaeicola</taxon>
    </lineage>
</organism>
<dbReference type="Proteomes" id="UP000626220">
    <property type="component" value="Unassembled WGS sequence"/>
</dbReference>
<evidence type="ECO:0000313" key="2">
    <source>
        <dbReference type="Proteomes" id="UP000626220"/>
    </source>
</evidence>
<reference evidence="1" key="1">
    <citation type="journal article" date="2014" name="Int. J. Syst. Evol. Microbiol.">
        <title>Complete genome sequence of Corynebacterium casei LMG S-19264T (=DSM 44701T), isolated from a smear-ripened cheese.</title>
        <authorList>
            <consortium name="US DOE Joint Genome Institute (JGI-PGF)"/>
            <person name="Walter F."/>
            <person name="Albersmeier A."/>
            <person name="Kalinowski J."/>
            <person name="Ruckert C."/>
        </authorList>
    </citation>
    <scope>NUCLEOTIDE SEQUENCE</scope>
    <source>
        <strain evidence="1">KCTC 42650</strain>
    </source>
</reference>
<dbReference type="AlphaFoldDB" id="A0A8J3GVS3"/>
<proteinExistence type="predicted"/>
<accession>A0A8J3GVS3</accession>
<dbReference type="EMBL" id="BNCJ01000003">
    <property type="protein sequence ID" value="GHF45424.1"/>
    <property type="molecule type" value="Genomic_DNA"/>
</dbReference>
<name>A0A8J3GVS3_9RHOB</name>